<name>A0AA38P7V7_9AGAR</name>
<dbReference type="EMBL" id="MU806226">
    <property type="protein sequence ID" value="KAJ3837730.1"/>
    <property type="molecule type" value="Genomic_DNA"/>
</dbReference>
<sequence length="319" mass="36804">MYKLSTRLDLPLEIVELIIEYVDDDKKTLQAASLVCATWRIAAFPYLLHDILISEEQDFERLRELCHRFPRLPTYHARSITLRPGTRLSSELSVTATLRSFSLTRLFEDKRWELSQAAAELPQMPKVTSLKWIMGRDFRHSIIVGPTIHRHLSLLPSLQRLTLKAKFEDLHELELFLGICCSGLKSLTFQGIWFRNHNSRPLRLGDTSDLGLLEKLAFERTRSSDPTYDEVVDLLLFFLKRKVSLQVLRIRYDFTMSPTSLDRLLDKSKQTLDTLVIEPIGVAGSFMGSHLSSICSIEPANKELYSWNTPNDTRRTDTH</sequence>
<evidence type="ECO:0008006" key="3">
    <source>
        <dbReference type="Google" id="ProtNLM"/>
    </source>
</evidence>
<accession>A0AA38P7V7</accession>
<evidence type="ECO:0000313" key="2">
    <source>
        <dbReference type="Proteomes" id="UP001163846"/>
    </source>
</evidence>
<comment type="caution">
    <text evidence="1">The sequence shown here is derived from an EMBL/GenBank/DDBJ whole genome shotgun (WGS) entry which is preliminary data.</text>
</comment>
<evidence type="ECO:0000313" key="1">
    <source>
        <dbReference type="EMBL" id="KAJ3837730.1"/>
    </source>
</evidence>
<protein>
    <recommendedName>
        <fullName evidence="3">F-box domain-containing protein</fullName>
    </recommendedName>
</protein>
<dbReference type="InterPro" id="IPR036047">
    <property type="entry name" value="F-box-like_dom_sf"/>
</dbReference>
<dbReference type="SUPFAM" id="SSF81383">
    <property type="entry name" value="F-box domain"/>
    <property type="match status" value="1"/>
</dbReference>
<reference evidence="1" key="1">
    <citation type="submission" date="2022-08" db="EMBL/GenBank/DDBJ databases">
        <authorList>
            <consortium name="DOE Joint Genome Institute"/>
            <person name="Min B."/>
            <person name="Riley R."/>
            <person name="Sierra-Patev S."/>
            <person name="Naranjo-Ortiz M."/>
            <person name="Looney B."/>
            <person name="Konkel Z."/>
            <person name="Slot J.C."/>
            <person name="Sakamoto Y."/>
            <person name="Steenwyk J.L."/>
            <person name="Rokas A."/>
            <person name="Carro J."/>
            <person name="Camarero S."/>
            <person name="Ferreira P."/>
            <person name="Molpeceres G."/>
            <person name="Ruiz-Duenas F.J."/>
            <person name="Serrano A."/>
            <person name="Henrissat B."/>
            <person name="Drula E."/>
            <person name="Hughes K.W."/>
            <person name="Mata J.L."/>
            <person name="Ishikawa N.K."/>
            <person name="Vargas-Isla R."/>
            <person name="Ushijima S."/>
            <person name="Smith C.A."/>
            <person name="Ahrendt S."/>
            <person name="Andreopoulos W."/>
            <person name="He G."/>
            <person name="Labutti K."/>
            <person name="Lipzen A."/>
            <person name="Ng V."/>
            <person name="Sandor L."/>
            <person name="Barry K."/>
            <person name="Martinez A.T."/>
            <person name="Xiao Y."/>
            <person name="Gibbons J.G."/>
            <person name="Terashima K."/>
            <person name="Hibbett D.S."/>
            <person name="Grigoriev I.V."/>
        </authorList>
    </citation>
    <scope>NUCLEOTIDE SEQUENCE</scope>
    <source>
        <strain evidence="1">TFB9207</strain>
    </source>
</reference>
<dbReference type="Proteomes" id="UP001163846">
    <property type="component" value="Unassembled WGS sequence"/>
</dbReference>
<gene>
    <name evidence="1" type="ORF">F5878DRAFT_202443</name>
</gene>
<proteinExistence type="predicted"/>
<dbReference type="AlphaFoldDB" id="A0AA38P7V7"/>
<organism evidence="1 2">
    <name type="scientific">Lentinula raphanica</name>
    <dbReference type="NCBI Taxonomy" id="153919"/>
    <lineage>
        <taxon>Eukaryota</taxon>
        <taxon>Fungi</taxon>
        <taxon>Dikarya</taxon>
        <taxon>Basidiomycota</taxon>
        <taxon>Agaricomycotina</taxon>
        <taxon>Agaricomycetes</taxon>
        <taxon>Agaricomycetidae</taxon>
        <taxon>Agaricales</taxon>
        <taxon>Marasmiineae</taxon>
        <taxon>Omphalotaceae</taxon>
        <taxon>Lentinula</taxon>
    </lineage>
</organism>
<keyword evidence="2" id="KW-1185">Reference proteome</keyword>